<dbReference type="Gene3D" id="1.25.40.10">
    <property type="entry name" value="Tetratricopeptide repeat domain"/>
    <property type="match status" value="3"/>
</dbReference>
<organism evidence="4 5">
    <name type="scientific">Gekko japonicus</name>
    <name type="common">Schlegel's Japanese gecko</name>
    <dbReference type="NCBI Taxonomy" id="146911"/>
    <lineage>
        <taxon>Eukaryota</taxon>
        <taxon>Metazoa</taxon>
        <taxon>Chordata</taxon>
        <taxon>Craniata</taxon>
        <taxon>Vertebrata</taxon>
        <taxon>Euteleostomi</taxon>
        <taxon>Lepidosauria</taxon>
        <taxon>Squamata</taxon>
        <taxon>Bifurcata</taxon>
        <taxon>Gekkota</taxon>
        <taxon>Gekkonidae</taxon>
        <taxon>Gekkoninae</taxon>
        <taxon>Gekko</taxon>
    </lineage>
</organism>
<evidence type="ECO:0000313" key="4">
    <source>
        <dbReference type="Proteomes" id="UP000694871"/>
    </source>
</evidence>
<keyword evidence="1" id="KW-0677">Repeat</keyword>
<dbReference type="RefSeq" id="XP_015281519.1">
    <property type="nucleotide sequence ID" value="XM_015426033.1"/>
</dbReference>
<sequence length="400" mass="45752">MEDVGHTLQTLATKVQHTAYRNRGVYLAMRAYLQQREGNYVEALGSLREAEAVLKQDHPTNFSRQALVTYGNYAWIYYHLANFETVELYLGRIHEICQSLSSPEPYSAHIPEIHAQKGWSLLAAGSQNGEEAKMCFQTALQGDKSNKDFQAGLVLSLFAAWTCSQKADHWKEAKRLVEIYHRRRPLNDEVKVHLASLLEKTDWQRTKRLAEEAVRSSLDPEVLRNAAKVCQQRAPSRAIDILQQAIALAPGYYLLHHDLGVCYANQLQEAAAPEEREETLTAAIESFKRAVEMDPRGLISRLALARMYSERAPLHAQEIFHNLVKELPSFSKRGQRVICLHWGDFLLHWKGLRREAAEVYRAGLALPGGGHKEWQQLRRKLEAVDMMCEEDSERDSEREH</sequence>
<dbReference type="Proteomes" id="UP000694871">
    <property type="component" value="Unplaced"/>
</dbReference>
<dbReference type="PANTHER" id="PTHR10271:SF0">
    <property type="entry name" value="INTERFERON-INDUCED PROTEIN WITH TETRATRICOPEPTIDE REPEATS 5"/>
    <property type="match status" value="1"/>
</dbReference>
<gene>
    <name evidence="5" type="primary">LOC107122895</name>
</gene>
<dbReference type="SUPFAM" id="SSF48452">
    <property type="entry name" value="TPR-like"/>
    <property type="match status" value="1"/>
</dbReference>
<protein>
    <submittedName>
        <fullName evidence="5">Interferon-induced protein with tetratricopeptide repeats 1-like</fullName>
    </submittedName>
</protein>
<proteinExistence type="inferred from homology"/>
<dbReference type="GeneID" id="107122895"/>
<evidence type="ECO:0000256" key="1">
    <source>
        <dbReference type="ARBA" id="ARBA00022737"/>
    </source>
</evidence>
<keyword evidence="2" id="KW-0802">TPR repeat</keyword>
<comment type="similarity">
    <text evidence="3">Belongs to the IFIT family.</text>
</comment>
<dbReference type="PANTHER" id="PTHR10271">
    <property type="entry name" value="INTERFERON-INDUCED PROTEIN WITH TETRATRICOPEPTIDE REPEATS"/>
    <property type="match status" value="1"/>
</dbReference>
<dbReference type="InterPro" id="IPR011990">
    <property type="entry name" value="TPR-like_helical_dom_sf"/>
</dbReference>
<evidence type="ECO:0000256" key="3">
    <source>
        <dbReference type="ARBA" id="ARBA00038336"/>
    </source>
</evidence>
<reference evidence="5" key="1">
    <citation type="submission" date="2025-08" db="UniProtKB">
        <authorList>
            <consortium name="RefSeq"/>
        </authorList>
    </citation>
    <scope>IDENTIFICATION</scope>
</reference>
<name>A0ABM1L6D2_GEKJA</name>
<keyword evidence="4" id="KW-1185">Reference proteome</keyword>
<evidence type="ECO:0000313" key="5">
    <source>
        <dbReference type="RefSeq" id="XP_015281519.1"/>
    </source>
</evidence>
<accession>A0ABM1L6D2</accession>
<evidence type="ECO:0000256" key="2">
    <source>
        <dbReference type="ARBA" id="ARBA00022803"/>
    </source>
</evidence>